<dbReference type="AlphaFoldDB" id="K4B5J8"/>
<dbReference type="Gene3D" id="3.30.420.150">
    <property type="entry name" value="Exopolyphosphatase. Domain 2"/>
    <property type="match status" value="1"/>
</dbReference>
<accession>K4B5J8</accession>
<comment type="similarity">
    <text evidence="1">Belongs to the GDA1/CD39 NTPase family.</text>
</comment>
<sequence length="88" mass="9860">MFEVDKDSRISMLLFSSMSGIIDSRLPTGRAKPIQYLNAAKLACNTKVKDIKSICPNIDERSIPSICMDFVYEYTLLVDDLKIGRPAS</sequence>
<keyword evidence="4" id="KW-1185">Reference proteome</keyword>
<dbReference type="PhylomeDB" id="K4B5J8"/>
<dbReference type="Gramene" id="Solyc02g032520.1.1">
    <property type="protein sequence ID" value="Solyc02g032520.1.1"/>
    <property type="gene ID" value="Solyc02g032520.1"/>
</dbReference>
<keyword evidence="2" id="KW-0378">Hydrolase</keyword>
<name>K4B5J8_SOLLC</name>
<reference evidence="3" key="1">
    <citation type="journal article" date="2012" name="Nature">
        <title>The tomato genome sequence provides insights into fleshy fruit evolution.</title>
        <authorList>
            <consortium name="Tomato Genome Consortium"/>
        </authorList>
    </citation>
    <scope>NUCLEOTIDE SEQUENCE [LARGE SCALE GENOMIC DNA]</scope>
    <source>
        <strain evidence="3">cv. Heinz 1706</strain>
    </source>
</reference>
<dbReference type="InterPro" id="IPR000407">
    <property type="entry name" value="GDA1_CD39_NTPase"/>
</dbReference>
<proteinExistence type="inferred from homology"/>
<dbReference type="eggNOG" id="KOG1385">
    <property type="taxonomic scope" value="Eukaryota"/>
</dbReference>
<evidence type="ECO:0000313" key="4">
    <source>
        <dbReference type="Proteomes" id="UP000004994"/>
    </source>
</evidence>
<evidence type="ECO:0000256" key="1">
    <source>
        <dbReference type="ARBA" id="ARBA00009283"/>
    </source>
</evidence>
<dbReference type="InParanoid" id="K4B5J8"/>
<reference evidence="3" key="2">
    <citation type="submission" date="2015-06" db="UniProtKB">
        <authorList>
            <consortium name="EnsemblPlants"/>
        </authorList>
    </citation>
    <scope>IDENTIFICATION</scope>
    <source>
        <strain evidence="3">cv. Heinz 1706</strain>
    </source>
</reference>
<organism evidence="3">
    <name type="scientific">Solanum lycopersicum</name>
    <name type="common">Tomato</name>
    <name type="synonym">Lycopersicon esculentum</name>
    <dbReference type="NCBI Taxonomy" id="4081"/>
    <lineage>
        <taxon>Eukaryota</taxon>
        <taxon>Viridiplantae</taxon>
        <taxon>Streptophyta</taxon>
        <taxon>Embryophyta</taxon>
        <taxon>Tracheophyta</taxon>
        <taxon>Spermatophyta</taxon>
        <taxon>Magnoliopsida</taxon>
        <taxon>eudicotyledons</taxon>
        <taxon>Gunneridae</taxon>
        <taxon>Pentapetalae</taxon>
        <taxon>asterids</taxon>
        <taxon>lamiids</taxon>
        <taxon>Solanales</taxon>
        <taxon>Solanaceae</taxon>
        <taxon>Solanoideae</taxon>
        <taxon>Solaneae</taxon>
        <taxon>Solanum</taxon>
        <taxon>Solanum subgen. Lycopersicon</taxon>
    </lineage>
</organism>
<dbReference type="Pfam" id="PF01150">
    <property type="entry name" value="GDA1_CD39"/>
    <property type="match status" value="1"/>
</dbReference>
<dbReference type="PaxDb" id="4081-Solyc02g032520.1.1"/>
<protein>
    <submittedName>
        <fullName evidence="3">Uncharacterized protein</fullName>
    </submittedName>
</protein>
<dbReference type="STRING" id="4081.K4B5J8"/>
<evidence type="ECO:0000256" key="2">
    <source>
        <dbReference type="ARBA" id="ARBA00022801"/>
    </source>
</evidence>
<evidence type="ECO:0000313" key="3">
    <source>
        <dbReference type="EnsemblPlants" id="Solyc02g032520.1.1"/>
    </source>
</evidence>
<dbReference type="HOGENOM" id="CLU_2473296_0_0_1"/>
<dbReference type="GO" id="GO:0016787">
    <property type="term" value="F:hydrolase activity"/>
    <property type="evidence" value="ECO:0007669"/>
    <property type="project" value="UniProtKB-KW"/>
</dbReference>
<dbReference type="EnsemblPlants" id="Solyc02g032520.1.1">
    <property type="protein sequence ID" value="Solyc02g032520.1.1"/>
    <property type="gene ID" value="Solyc02g032520.1"/>
</dbReference>
<dbReference type="Proteomes" id="UP000004994">
    <property type="component" value="Chromosome 2"/>
</dbReference>